<comment type="similarity">
    <text evidence="1">Belongs to the glycosyltransferase 28 family.</text>
</comment>
<evidence type="ECO:0000313" key="8">
    <source>
        <dbReference type="Proteomes" id="UP000763557"/>
    </source>
</evidence>
<accession>A0ABX2F9I5</accession>
<keyword evidence="3 7" id="KW-0808">Transferase</keyword>
<dbReference type="Proteomes" id="UP000763557">
    <property type="component" value="Unassembled WGS sequence"/>
</dbReference>
<evidence type="ECO:0000313" key="7">
    <source>
        <dbReference type="EMBL" id="NRN67977.1"/>
    </source>
</evidence>
<reference evidence="7 8" key="1">
    <citation type="submission" date="2020-01" db="EMBL/GenBank/DDBJ databases">
        <title>Kibdelosporangium persica a novel Actinomycetes from a hot desert in Iran.</title>
        <authorList>
            <person name="Safaei N."/>
            <person name="Zaburannyi N."/>
            <person name="Mueller R."/>
            <person name="Wink J."/>
        </authorList>
    </citation>
    <scope>NUCLEOTIDE SEQUENCE [LARGE SCALE GENOMIC DNA]</scope>
    <source>
        <strain evidence="7 8">4NS15</strain>
    </source>
</reference>
<evidence type="ECO:0000256" key="1">
    <source>
        <dbReference type="ARBA" id="ARBA00006962"/>
    </source>
</evidence>
<dbReference type="InterPro" id="IPR010610">
    <property type="entry name" value="EryCIII-like_C"/>
</dbReference>
<evidence type="ECO:0000259" key="5">
    <source>
        <dbReference type="Pfam" id="PF06722"/>
    </source>
</evidence>
<keyword evidence="4" id="KW-0045">Antibiotic biosynthesis</keyword>
<sequence>MRVLFATCPDKSTFQYLVPLAWALRTAGHDVRVASQPRFAGVITQAGLTAVPVGRDSDIHRALENAPGEQVSARAGLPRPYDAAIDPSLATPEHLRAGYDHHVTWWHKMDNLPLISQLVAYARHWRPDLIVWEPRTFAGSIAAKAIGAAHARMLWSMDVFGVTRQLYRQLDAPGPDPLAEWLTRHAREYGADFSEDMVTGQFTIDQLPVSLRIAADLQYVPMRHTPYGGPATVPSWLRTPPRKPRVALTLGLTATEKFAGYTVDIGQILDALGHLRIELVATLTDKTRAALPRIPKNTKIVPYVPLQDLAATCTAVIHHAGAATMATTSLHGIPQLSIPYHFDQPALATRFAEHGAGLAIDSARATGPAVREAVLALLNEPHFRANAQKIRDEMLAMPSPNEIVPRLEELTAAHQS</sequence>
<feature type="domain" description="Erythromycin biosynthesis protein CIII-like N-terminal" evidence="6">
    <location>
        <begin position="22"/>
        <end position="251"/>
    </location>
</feature>
<organism evidence="7 8">
    <name type="scientific">Kibdelosporangium persicum</name>
    <dbReference type="NCBI Taxonomy" id="2698649"/>
    <lineage>
        <taxon>Bacteria</taxon>
        <taxon>Bacillati</taxon>
        <taxon>Actinomycetota</taxon>
        <taxon>Actinomycetes</taxon>
        <taxon>Pseudonocardiales</taxon>
        <taxon>Pseudonocardiaceae</taxon>
        <taxon>Kibdelosporangium</taxon>
    </lineage>
</organism>
<dbReference type="CDD" id="cd03784">
    <property type="entry name" value="GT1_Gtf-like"/>
    <property type="match status" value="1"/>
</dbReference>
<dbReference type="PANTHER" id="PTHR48050">
    <property type="entry name" value="STEROL 3-BETA-GLUCOSYLTRANSFERASE"/>
    <property type="match status" value="1"/>
</dbReference>
<protein>
    <submittedName>
        <fullName evidence="7">Glycosyl transferase</fullName>
    </submittedName>
</protein>
<dbReference type="GO" id="GO:0016740">
    <property type="term" value="F:transferase activity"/>
    <property type="evidence" value="ECO:0007669"/>
    <property type="project" value="UniProtKB-KW"/>
</dbReference>
<dbReference type="InterPro" id="IPR050426">
    <property type="entry name" value="Glycosyltransferase_28"/>
</dbReference>
<keyword evidence="8" id="KW-1185">Reference proteome</keyword>
<dbReference type="SUPFAM" id="SSF53756">
    <property type="entry name" value="UDP-Glycosyltransferase/glycogen phosphorylase"/>
    <property type="match status" value="1"/>
</dbReference>
<dbReference type="NCBIfam" id="TIGR04516">
    <property type="entry name" value="glycosyl_450act"/>
    <property type="match status" value="1"/>
</dbReference>
<keyword evidence="2" id="KW-0328">Glycosyltransferase</keyword>
<dbReference type="EMBL" id="JAAATY010000017">
    <property type="protein sequence ID" value="NRN67977.1"/>
    <property type="molecule type" value="Genomic_DNA"/>
</dbReference>
<dbReference type="Gene3D" id="3.40.50.2000">
    <property type="entry name" value="Glycogen Phosphorylase B"/>
    <property type="match status" value="2"/>
</dbReference>
<dbReference type="Pfam" id="PF21036">
    <property type="entry name" value="EryCIII-like_N"/>
    <property type="match status" value="1"/>
</dbReference>
<gene>
    <name evidence="7" type="ORF">GC106_52180</name>
</gene>
<dbReference type="RefSeq" id="WP_173136552.1">
    <property type="nucleotide sequence ID" value="NZ_CBCSGW010000009.1"/>
</dbReference>
<comment type="caution">
    <text evidence="7">The sequence shown here is derived from an EMBL/GenBank/DDBJ whole genome shotgun (WGS) entry which is preliminary data.</text>
</comment>
<name>A0ABX2F9I5_9PSEU</name>
<dbReference type="InterPro" id="IPR030953">
    <property type="entry name" value="Glycosyl_450act"/>
</dbReference>
<evidence type="ECO:0000256" key="2">
    <source>
        <dbReference type="ARBA" id="ARBA00022676"/>
    </source>
</evidence>
<dbReference type="PANTHER" id="PTHR48050:SF13">
    <property type="entry name" value="STEROL 3-BETA-GLUCOSYLTRANSFERASE UGT80A2"/>
    <property type="match status" value="1"/>
</dbReference>
<feature type="domain" description="Erythromycin biosynthesis protein CIII-like C-terminal" evidence="5">
    <location>
        <begin position="267"/>
        <end position="410"/>
    </location>
</feature>
<dbReference type="InterPro" id="IPR002213">
    <property type="entry name" value="UDP_glucos_trans"/>
</dbReference>
<evidence type="ECO:0000256" key="4">
    <source>
        <dbReference type="ARBA" id="ARBA00023194"/>
    </source>
</evidence>
<dbReference type="Pfam" id="PF06722">
    <property type="entry name" value="EryCIII-like_C"/>
    <property type="match status" value="1"/>
</dbReference>
<evidence type="ECO:0000256" key="3">
    <source>
        <dbReference type="ARBA" id="ARBA00022679"/>
    </source>
</evidence>
<dbReference type="InterPro" id="IPR048284">
    <property type="entry name" value="EryCIII-like_N"/>
</dbReference>
<evidence type="ECO:0000259" key="6">
    <source>
        <dbReference type="Pfam" id="PF21036"/>
    </source>
</evidence>
<proteinExistence type="inferred from homology"/>